<evidence type="ECO:0000256" key="3">
    <source>
        <dbReference type="PROSITE-ProRule" id="PRU00284"/>
    </source>
</evidence>
<proteinExistence type="inferred from homology"/>
<organism evidence="6 7">
    <name type="scientific">Mesobacillus selenatarsenatis</name>
    <dbReference type="NCBI Taxonomy" id="388741"/>
    <lineage>
        <taxon>Bacteria</taxon>
        <taxon>Bacillati</taxon>
        <taxon>Bacillota</taxon>
        <taxon>Bacilli</taxon>
        <taxon>Bacillales</taxon>
        <taxon>Bacillaceae</taxon>
        <taxon>Mesobacillus</taxon>
    </lineage>
</organism>
<dbReference type="PANTHER" id="PTHR32089:SF112">
    <property type="entry name" value="LYSOZYME-LIKE PROTEIN-RELATED"/>
    <property type="match status" value="1"/>
</dbReference>
<dbReference type="EMBL" id="JAAVUM010000001">
    <property type="protein sequence ID" value="NKE03952.1"/>
    <property type="molecule type" value="Genomic_DNA"/>
</dbReference>
<gene>
    <name evidence="6" type="ORF">GWK17_00440</name>
</gene>
<dbReference type="Pfam" id="PF00015">
    <property type="entry name" value="MCPsignal"/>
    <property type="match status" value="1"/>
</dbReference>
<feature type="region of interest" description="Disordered" evidence="4">
    <location>
        <begin position="301"/>
        <end position="325"/>
    </location>
</feature>
<dbReference type="PRINTS" id="PR00260">
    <property type="entry name" value="CHEMTRNSDUCR"/>
</dbReference>
<dbReference type="InterPro" id="IPR004089">
    <property type="entry name" value="MCPsignal_dom"/>
</dbReference>
<dbReference type="AlphaFoldDB" id="A0A846TF34"/>
<dbReference type="Gene3D" id="1.10.287.950">
    <property type="entry name" value="Methyl-accepting chemotaxis protein"/>
    <property type="match status" value="1"/>
</dbReference>
<evidence type="ECO:0000313" key="7">
    <source>
        <dbReference type="Proteomes" id="UP000587942"/>
    </source>
</evidence>
<dbReference type="GO" id="GO:0004888">
    <property type="term" value="F:transmembrane signaling receptor activity"/>
    <property type="evidence" value="ECO:0007669"/>
    <property type="project" value="InterPro"/>
</dbReference>
<evidence type="ECO:0000256" key="2">
    <source>
        <dbReference type="ARBA" id="ARBA00029447"/>
    </source>
</evidence>
<dbReference type="GO" id="GO:0006935">
    <property type="term" value="P:chemotaxis"/>
    <property type="evidence" value="ECO:0007669"/>
    <property type="project" value="InterPro"/>
</dbReference>
<keyword evidence="1 3" id="KW-0807">Transducer</keyword>
<name>A0A846TF34_9BACI</name>
<accession>A0A846TF34</accession>
<comment type="similarity">
    <text evidence="2">Belongs to the methyl-accepting chemotaxis (MCP) protein family.</text>
</comment>
<evidence type="ECO:0000259" key="5">
    <source>
        <dbReference type="PROSITE" id="PS50111"/>
    </source>
</evidence>
<dbReference type="GO" id="GO:0007165">
    <property type="term" value="P:signal transduction"/>
    <property type="evidence" value="ECO:0007669"/>
    <property type="project" value="UniProtKB-KW"/>
</dbReference>
<dbReference type="GO" id="GO:0016020">
    <property type="term" value="C:membrane"/>
    <property type="evidence" value="ECO:0007669"/>
    <property type="project" value="InterPro"/>
</dbReference>
<evidence type="ECO:0000256" key="4">
    <source>
        <dbReference type="SAM" id="MobiDB-lite"/>
    </source>
</evidence>
<dbReference type="SMART" id="SM00283">
    <property type="entry name" value="MA"/>
    <property type="match status" value="1"/>
</dbReference>
<dbReference type="Proteomes" id="UP000587942">
    <property type="component" value="Unassembled WGS sequence"/>
</dbReference>
<reference evidence="6 7" key="1">
    <citation type="submission" date="2020-03" db="EMBL/GenBank/DDBJ databases">
        <authorList>
            <person name="Sun Q."/>
        </authorList>
    </citation>
    <scope>NUCLEOTIDE SEQUENCE [LARGE SCALE GENOMIC DNA]</scope>
    <source>
        <strain evidence="6 7">KACC 21451</strain>
    </source>
</reference>
<dbReference type="PANTHER" id="PTHR32089">
    <property type="entry name" value="METHYL-ACCEPTING CHEMOTAXIS PROTEIN MCPB"/>
    <property type="match status" value="1"/>
</dbReference>
<dbReference type="PROSITE" id="PS50111">
    <property type="entry name" value="CHEMOTAXIS_TRANSDUC_2"/>
    <property type="match status" value="1"/>
</dbReference>
<dbReference type="RefSeq" id="WP_167830486.1">
    <property type="nucleotide sequence ID" value="NZ_JAAVUM010000001.1"/>
</dbReference>
<evidence type="ECO:0000313" key="6">
    <source>
        <dbReference type="EMBL" id="NKE03952.1"/>
    </source>
</evidence>
<protein>
    <recommendedName>
        <fullName evidence="5">Methyl-accepting transducer domain-containing protein</fullName>
    </recommendedName>
</protein>
<dbReference type="SUPFAM" id="SSF58104">
    <property type="entry name" value="Methyl-accepting chemotaxis protein (MCP) signaling domain"/>
    <property type="match status" value="1"/>
</dbReference>
<comment type="caution">
    <text evidence="6">The sequence shown here is derived from an EMBL/GenBank/DDBJ whole genome shotgun (WGS) entry which is preliminary data.</text>
</comment>
<evidence type="ECO:0000256" key="1">
    <source>
        <dbReference type="ARBA" id="ARBA00023224"/>
    </source>
</evidence>
<feature type="domain" description="Methyl-accepting transducer" evidence="5">
    <location>
        <begin position="103"/>
        <end position="282"/>
    </location>
</feature>
<dbReference type="InterPro" id="IPR004090">
    <property type="entry name" value="Chemotax_Me-accpt_rcpt"/>
</dbReference>
<sequence length="325" mass="36681">MLTTLKRLKVVEEEKQILQYKVDELYAQFEQKEEFFQAFMEKFTQELGSTISQHELVNDQHYVLGNKVGQIKNHFDRVNEISEYSVENAKRLSGKGHALIHSAKEMVEKSNEGGELVRQVEELIIRVGEISDHAYQNMRKLNERSKEIEMIVKVIKEIADQTNLLALNASIEAARAGEHGKGFAVVAEEVRKLAENTAKSTNDIGSLTASIQKEIEDTMDSATSSAKLIHQSIDLSKNASTGMDYITSFINKVESEVGEVIDEIEQQKSSSLQVMKEITQTKILFDEVNGLIQQHIEEASKVDSKLEETNKQIDRFGSDSSSRLE</sequence>